<evidence type="ECO:0000313" key="4">
    <source>
        <dbReference type="EMBL" id="BDI31167.1"/>
    </source>
</evidence>
<name>A0A402D429_9BACT</name>
<dbReference type="PANTHER" id="PTHR30146:SF109">
    <property type="entry name" value="HTH-TYPE TRANSCRIPTIONAL REGULATOR GALS"/>
    <property type="match status" value="1"/>
</dbReference>
<proteinExistence type="predicted"/>
<protein>
    <submittedName>
        <fullName evidence="4">Uncharacterized protein</fullName>
    </submittedName>
</protein>
<dbReference type="EMBL" id="AP025739">
    <property type="protein sequence ID" value="BDI31167.1"/>
    <property type="molecule type" value="Genomic_DNA"/>
</dbReference>
<dbReference type="InterPro" id="IPR028082">
    <property type="entry name" value="Peripla_BP_I"/>
</dbReference>
<dbReference type="PRINTS" id="PR00035">
    <property type="entry name" value="HTHGNTR"/>
</dbReference>
<organism evidence="4 5">
    <name type="scientific">Capsulimonas corticalis</name>
    <dbReference type="NCBI Taxonomy" id="2219043"/>
    <lineage>
        <taxon>Bacteria</taxon>
        <taxon>Bacillati</taxon>
        <taxon>Armatimonadota</taxon>
        <taxon>Armatimonadia</taxon>
        <taxon>Capsulimonadales</taxon>
        <taxon>Capsulimonadaceae</taxon>
        <taxon>Capsulimonas</taxon>
    </lineage>
</organism>
<reference evidence="4 5" key="1">
    <citation type="journal article" date="2019" name="Int. J. Syst. Evol. Microbiol.">
        <title>Capsulimonas corticalis gen. nov., sp. nov., an aerobic capsulated bacterium, of a novel bacterial order, Capsulimonadales ord. nov., of the class Armatimonadia of the phylum Armatimonadetes.</title>
        <authorList>
            <person name="Li J."/>
            <person name="Kudo C."/>
            <person name="Tonouchi A."/>
        </authorList>
    </citation>
    <scope>NUCLEOTIDE SEQUENCE [LARGE SCALE GENOMIC DNA]</scope>
    <source>
        <strain evidence="4 5">AX-7</strain>
    </source>
</reference>
<dbReference type="InterPro" id="IPR036390">
    <property type="entry name" value="WH_DNA-bd_sf"/>
</dbReference>
<dbReference type="Pfam" id="PF00392">
    <property type="entry name" value="GntR"/>
    <property type="match status" value="1"/>
</dbReference>
<dbReference type="PROSITE" id="PS50949">
    <property type="entry name" value="HTH_GNTR"/>
    <property type="match status" value="1"/>
</dbReference>
<keyword evidence="1" id="KW-0805">Transcription regulation</keyword>
<evidence type="ECO:0000256" key="1">
    <source>
        <dbReference type="ARBA" id="ARBA00023015"/>
    </source>
</evidence>
<dbReference type="Gene3D" id="3.40.50.2300">
    <property type="match status" value="2"/>
</dbReference>
<dbReference type="Pfam" id="PF13377">
    <property type="entry name" value="Peripla_BP_3"/>
    <property type="match status" value="1"/>
</dbReference>
<dbReference type="AlphaFoldDB" id="A0A402D429"/>
<evidence type="ECO:0000256" key="2">
    <source>
        <dbReference type="ARBA" id="ARBA00023125"/>
    </source>
</evidence>
<dbReference type="CDD" id="cd07377">
    <property type="entry name" value="WHTH_GntR"/>
    <property type="match status" value="1"/>
</dbReference>
<keyword evidence="5" id="KW-1185">Reference proteome</keyword>
<dbReference type="InterPro" id="IPR036388">
    <property type="entry name" value="WH-like_DNA-bd_sf"/>
</dbReference>
<dbReference type="InterPro" id="IPR000524">
    <property type="entry name" value="Tscrpt_reg_HTH_GntR"/>
</dbReference>
<dbReference type="InterPro" id="IPR046335">
    <property type="entry name" value="LacI/GalR-like_sensor"/>
</dbReference>
<keyword evidence="3" id="KW-0804">Transcription</keyword>
<dbReference type="KEGG" id="ccot:CCAX7_32180"/>
<gene>
    <name evidence="4" type="ORF">CCAX7_32180</name>
</gene>
<dbReference type="Gene3D" id="1.10.10.10">
    <property type="entry name" value="Winged helix-like DNA-binding domain superfamily/Winged helix DNA-binding domain"/>
    <property type="match status" value="1"/>
</dbReference>
<sequence>MATKSDLIPPTSAKLHGHVVSALRERILSGFYQAGEWLPAERVLTTDLSVHRKVVRTAIAQLEKEGLLVRRPNCRPVVQAAASAEDAVGPEDNSRFSESRLVALSMWRGGGSVGSAQQRIFWGMNQALGQAGYHGVFLDLGEQVGTVQQNAVREALHLRYVLDHGFGGTIFYPYAYDENRELIQEVSRRMPLVLIDRMVAGVEADFAGAQNRQAVYDAVMHLTERGHRRIAYLTKSESILPVQERLQGYLVAMRDVFPETMTEIVLTAPVSGSDYWYVFDAVFRLPAGERPTALICVNDIEAMRAANRLAELGLSAPEDVSLIGFDNIVSELPNGIGLTTVGQPFEEIGKAAAKLFLRRIDDRAGSQVHVELPTQLIERESVQSLPLSSN</sequence>
<accession>A0A402D429</accession>
<dbReference type="GO" id="GO:0000976">
    <property type="term" value="F:transcription cis-regulatory region binding"/>
    <property type="evidence" value="ECO:0007669"/>
    <property type="project" value="TreeGrafter"/>
</dbReference>
<keyword evidence="2" id="KW-0238">DNA-binding</keyword>
<dbReference type="RefSeq" id="WP_165864574.1">
    <property type="nucleotide sequence ID" value="NZ_AP025739.1"/>
</dbReference>
<dbReference type="SMART" id="SM00345">
    <property type="entry name" value="HTH_GNTR"/>
    <property type="match status" value="1"/>
</dbReference>
<dbReference type="GO" id="GO:0003700">
    <property type="term" value="F:DNA-binding transcription factor activity"/>
    <property type="evidence" value="ECO:0007669"/>
    <property type="project" value="InterPro"/>
</dbReference>
<dbReference type="Proteomes" id="UP000287394">
    <property type="component" value="Chromosome"/>
</dbReference>
<dbReference type="PANTHER" id="PTHR30146">
    <property type="entry name" value="LACI-RELATED TRANSCRIPTIONAL REPRESSOR"/>
    <property type="match status" value="1"/>
</dbReference>
<dbReference type="CDD" id="cd06267">
    <property type="entry name" value="PBP1_LacI_sugar_binding-like"/>
    <property type="match status" value="1"/>
</dbReference>
<dbReference type="SUPFAM" id="SSF46785">
    <property type="entry name" value="Winged helix' DNA-binding domain"/>
    <property type="match status" value="1"/>
</dbReference>
<evidence type="ECO:0000313" key="5">
    <source>
        <dbReference type="Proteomes" id="UP000287394"/>
    </source>
</evidence>
<evidence type="ECO:0000256" key="3">
    <source>
        <dbReference type="ARBA" id="ARBA00023163"/>
    </source>
</evidence>
<dbReference type="SUPFAM" id="SSF53822">
    <property type="entry name" value="Periplasmic binding protein-like I"/>
    <property type="match status" value="1"/>
</dbReference>